<name>A0A8S9MS69_BRACR</name>
<evidence type="ECO:0000313" key="3">
    <source>
        <dbReference type="Proteomes" id="UP000712281"/>
    </source>
</evidence>
<evidence type="ECO:0000313" key="2">
    <source>
        <dbReference type="EMBL" id="KAF2620069.1"/>
    </source>
</evidence>
<protein>
    <submittedName>
        <fullName evidence="2">Uncharacterized protein</fullName>
    </submittedName>
</protein>
<organism evidence="2 3">
    <name type="scientific">Brassica cretica</name>
    <name type="common">Mustard</name>
    <dbReference type="NCBI Taxonomy" id="69181"/>
    <lineage>
        <taxon>Eukaryota</taxon>
        <taxon>Viridiplantae</taxon>
        <taxon>Streptophyta</taxon>
        <taxon>Embryophyta</taxon>
        <taxon>Tracheophyta</taxon>
        <taxon>Spermatophyta</taxon>
        <taxon>Magnoliopsida</taxon>
        <taxon>eudicotyledons</taxon>
        <taxon>Gunneridae</taxon>
        <taxon>Pentapetalae</taxon>
        <taxon>rosids</taxon>
        <taxon>malvids</taxon>
        <taxon>Brassicales</taxon>
        <taxon>Brassicaceae</taxon>
        <taxon>Brassiceae</taxon>
        <taxon>Brassica</taxon>
    </lineage>
</organism>
<accession>A0A8S9MS69</accession>
<dbReference type="Proteomes" id="UP000712281">
    <property type="component" value="Unassembled WGS sequence"/>
</dbReference>
<proteinExistence type="predicted"/>
<dbReference type="EMBL" id="QGKW02000007">
    <property type="protein sequence ID" value="KAF2620069.1"/>
    <property type="molecule type" value="Genomic_DNA"/>
</dbReference>
<reference evidence="2" key="1">
    <citation type="submission" date="2019-12" db="EMBL/GenBank/DDBJ databases">
        <title>Genome sequencing and annotation of Brassica cretica.</title>
        <authorList>
            <person name="Studholme D.J."/>
            <person name="Sarris P.F."/>
        </authorList>
    </citation>
    <scope>NUCLEOTIDE SEQUENCE</scope>
    <source>
        <strain evidence="2">PFS-001/15</strain>
        <tissue evidence="2">Leaf</tissue>
    </source>
</reference>
<feature type="compositionally biased region" description="Pro residues" evidence="1">
    <location>
        <begin position="19"/>
        <end position="30"/>
    </location>
</feature>
<sequence length="77" mass="8513">MSVRIPMFSCSEPTRPKSPSDPNPQPPPITTPLSPGPYLLYPQPPPPYQPAAAGFLLSHRTLKISDSSRSHFLRFNV</sequence>
<dbReference type="AlphaFoldDB" id="A0A8S9MS69"/>
<evidence type="ECO:0000256" key="1">
    <source>
        <dbReference type="SAM" id="MobiDB-lite"/>
    </source>
</evidence>
<comment type="caution">
    <text evidence="2">The sequence shown here is derived from an EMBL/GenBank/DDBJ whole genome shotgun (WGS) entry which is preliminary data.</text>
</comment>
<feature type="compositionally biased region" description="Low complexity" evidence="1">
    <location>
        <begin position="31"/>
        <end position="41"/>
    </location>
</feature>
<feature type="region of interest" description="Disordered" evidence="1">
    <location>
        <begin position="1"/>
        <end position="45"/>
    </location>
</feature>
<gene>
    <name evidence="2" type="ORF">F2Q68_00042522</name>
</gene>